<organism evidence="6 7">
    <name type="scientific">Streptosporangium fragile</name>
    <dbReference type="NCBI Taxonomy" id="46186"/>
    <lineage>
        <taxon>Bacteria</taxon>
        <taxon>Bacillati</taxon>
        <taxon>Actinomycetota</taxon>
        <taxon>Actinomycetes</taxon>
        <taxon>Streptosporangiales</taxon>
        <taxon>Streptosporangiaceae</taxon>
        <taxon>Streptosporangium</taxon>
    </lineage>
</organism>
<evidence type="ECO:0000313" key="6">
    <source>
        <dbReference type="EMBL" id="GAA2882747.1"/>
    </source>
</evidence>
<dbReference type="PROSITE" id="PS00211">
    <property type="entry name" value="ABC_TRANSPORTER_1"/>
    <property type="match status" value="1"/>
</dbReference>
<comment type="caution">
    <text evidence="6">The sequence shown here is derived from an EMBL/GenBank/DDBJ whole genome shotgun (WGS) entry which is preliminary data.</text>
</comment>
<keyword evidence="7" id="KW-1185">Reference proteome</keyword>
<dbReference type="Gene3D" id="3.40.50.300">
    <property type="entry name" value="P-loop containing nucleotide triphosphate hydrolases"/>
    <property type="match status" value="1"/>
</dbReference>
<proteinExistence type="predicted"/>
<gene>
    <name evidence="6" type="ORF">GCM10010517_45900</name>
</gene>
<reference evidence="7" key="1">
    <citation type="journal article" date="2019" name="Int. J. Syst. Evol. Microbiol.">
        <title>The Global Catalogue of Microorganisms (GCM) 10K type strain sequencing project: providing services to taxonomists for standard genome sequencing and annotation.</title>
        <authorList>
            <consortium name="The Broad Institute Genomics Platform"/>
            <consortium name="The Broad Institute Genome Sequencing Center for Infectious Disease"/>
            <person name="Wu L."/>
            <person name="Ma J."/>
        </authorList>
    </citation>
    <scope>NUCLEOTIDE SEQUENCE [LARGE SCALE GENOMIC DNA]</scope>
    <source>
        <strain evidence="7">JCM 6242</strain>
    </source>
</reference>
<dbReference type="GO" id="GO:0005524">
    <property type="term" value="F:ATP binding"/>
    <property type="evidence" value="ECO:0007669"/>
    <property type="project" value="UniProtKB-KW"/>
</dbReference>
<dbReference type="InterPro" id="IPR017871">
    <property type="entry name" value="ABC_transporter-like_CS"/>
</dbReference>
<dbReference type="InterPro" id="IPR003439">
    <property type="entry name" value="ABC_transporter-like_ATP-bd"/>
</dbReference>
<dbReference type="EMBL" id="BAAAVI010000034">
    <property type="protein sequence ID" value="GAA2882747.1"/>
    <property type="molecule type" value="Genomic_DNA"/>
</dbReference>
<keyword evidence="1" id="KW-0813">Transport</keyword>
<feature type="region of interest" description="Disordered" evidence="4">
    <location>
        <begin position="1"/>
        <end position="39"/>
    </location>
</feature>
<evidence type="ECO:0000256" key="4">
    <source>
        <dbReference type="SAM" id="MobiDB-lite"/>
    </source>
</evidence>
<dbReference type="InterPro" id="IPR050166">
    <property type="entry name" value="ABC_transporter_ATP-bind"/>
</dbReference>
<evidence type="ECO:0000259" key="5">
    <source>
        <dbReference type="PROSITE" id="PS50893"/>
    </source>
</evidence>
<dbReference type="SMART" id="SM00382">
    <property type="entry name" value="AAA"/>
    <property type="match status" value="1"/>
</dbReference>
<keyword evidence="2" id="KW-0547">Nucleotide-binding</keyword>
<accession>A0ABP6IH19</accession>
<evidence type="ECO:0000256" key="1">
    <source>
        <dbReference type="ARBA" id="ARBA00022448"/>
    </source>
</evidence>
<dbReference type="Pfam" id="PF00005">
    <property type="entry name" value="ABC_tran"/>
    <property type="match status" value="1"/>
</dbReference>
<protein>
    <submittedName>
        <fullName evidence="6">ABC transporter ATP-binding protein</fullName>
    </submittedName>
</protein>
<dbReference type="InterPro" id="IPR027417">
    <property type="entry name" value="P-loop_NTPase"/>
</dbReference>
<evidence type="ECO:0000256" key="2">
    <source>
        <dbReference type="ARBA" id="ARBA00022741"/>
    </source>
</evidence>
<dbReference type="PANTHER" id="PTHR42788">
    <property type="entry name" value="TAURINE IMPORT ATP-BINDING PROTEIN-RELATED"/>
    <property type="match status" value="1"/>
</dbReference>
<name>A0ABP6IH19_9ACTN</name>
<dbReference type="InterPro" id="IPR003593">
    <property type="entry name" value="AAA+_ATPase"/>
</dbReference>
<dbReference type="SUPFAM" id="SSF52540">
    <property type="entry name" value="P-loop containing nucleoside triphosphate hydrolases"/>
    <property type="match status" value="1"/>
</dbReference>
<sequence>MISIRNVLSSPQSVATSAAPGGRRRGEAGTTTSGGQPKLRIQGIGKEFRLPRTGRPFTALDGVTLDVRAGEFLTVVGPSGCGTSTLLDLLAGLTAPTAGRVLLDGEPLDGPGLERGVVLQQYALFPWRTVRSNVEFALRAAAVPKRERAERARACLDLAGLTGVEDRHPHELSAGMRRRVAIARNLASDPDVLLLDDPFATLDARTREPLQEDLLRIWRRTGMTVVFATHDIEEAVCLGQRVAVMTPRPGRVERVVEVELGSREAGRRADPRFGAYRREVWALLRGEAAAAGEEAVSVG</sequence>
<dbReference type="PROSITE" id="PS50893">
    <property type="entry name" value="ABC_TRANSPORTER_2"/>
    <property type="match status" value="1"/>
</dbReference>
<keyword evidence="3 6" id="KW-0067">ATP-binding</keyword>
<dbReference type="Proteomes" id="UP001500831">
    <property type="component" value="Unassembled WGS sequence"/>
</dbReference>
<dbReference type="CDD" id="cd03293">
    <property type="entry name" value="ABC_NrtD_SsuB_transporters"/>
    <property type="match status" value="1"/>
</dbReference>
<feature type="compositionally biased region" description="Polar residues" evidence="4">
    <location>
        <begin position="1"/>
        <end position="16"/>
    </location>
</feature>
<feature type="domain" description="ABC transporter" evidence="5">
    <location>
        <begin position="39"/>
        <end position="272"/>
    </location>
</feature>
<evidence type="ECO:0000256" key="3">
    <source>
        <dbReference type="ARBA" id="ARBA00022840"/>
    </source>
</evidence>
<evidence type="ECO:0000313" key="7">
    <source>
        <dbReference type="Proteomes" id="UP001500831"/>
    </source>
</evidence>
<dbReference type="PANTHER" id="PTHR42788:SF13">
    <property type="entry name" value="ALIPHATIC SULFONATES IMPORT ATP-BINDING PROTEIN SSUB"/>
    <property type="match status" value="1"/>
</dbReference>